<dbReference type="EMBL" id="CAXHTB010000022">
    <property type="protein sequence ID" value="CAL0329808.1"/>
    <property type="molecule type" value="Genomic_DNA"/>
</dbReference>
<comment type="caution">
    <text evidence="4">The sequence shown here is derived from an EMBL/GenBank/DDBJ whole genome shotgun (WGS) entry which is preliminary data.</text>
</comment>
<keyword evidence="1 3" id="KW-0732">Signal</keyword>
<feature type="signal peptide" evidence="3">
    <location>
        <begin position="1"/>
        <end position="20"/>
    </location>
</feature>
<evidence type="ECO:0000313" key="4">
    <source>
        <dbReference type="EMBL" id="CAL0329808.1"/>
    </source>
</evidence>
<organism evidence="4 5">
    <name type="scientific">Lupinus luteus</name>
    <name type="common">European yellow lupine</name>
    <dbReference type="NCBI Taxonomy" id="3873"/>
    <lineage>
        <taxon>Eukaryota</taxon>
        <taxon>Viridiplantae</taxon>
        <taxon>Streptophyta</taxon>
        <taxon>Embryophyta</taxon>
        <taxon>Tracheophyta</taxon>
        <taxon>Spermatophyta</taxon>
        <taxon>Magnoliopsida</taxon>
        <taxon>eudicotyledons</taxon>
        <taxon>Gunneridae</taxon>
        <taxon>Pentapetalae</taxon>
        <taxon>rosids</taxon>
        <taxon>fabids</taxon>
        <taxon>Fabales</taxon>
        <taxon>Fabaceae</taxon>
        <taxon>Papilionoideae</taxon>
        <taxon>50 kb inversion clade</taxon>
        <taxon>genistoids sensu lato</taxon>
        <taxon>core genistoids</taxon>
        <taxon>Genisteae</taxon>
        <taxon>Lupinus</taxon>
    </lineage>
</organism>
<dbReference type="Gene3D" id="3.60.21.10">
    <property type="match status" value="1"/>
</dbReference>
<dbReference type="PANTHER" id="PTHR10161:SF36">
    <property type="entry name" value="PURPLE ACID PHOSPHATASE 3"/>
    <property type="match status" value="1"/>
</dbReference>
<dbReference type="InterPro" id="IPR029052">
    <property type="entry name" value="Metallo-depent_PP-like"/>
</dbReference>
<feature type="chain" id="PRO_5043550481" description="Acid phosphatase" evidence="3">
    <location>
        <begin position="21"/>
        <end position="128"/>
    </location>
</feature>
<protein>
    <recommendedName>
        <fullName evidence="6">Acid phosphatase</fullName>
    </recommendedName>
</protein>
<evidence type="ECO:0000256" key="2">
    <source>
        <dbReference type="ARBA" id="ARBA00022801"/>
    </source>
</evidence>
<evidence type="ECO:0000256" key="1">
    <source>
        <dbReference type="ARBA" id="ARBA00022729"/>
    </source>
</evidence>
<dbReference type="AlphaFoldDB" id="A0AAV1Y7V6"/>
<keyword evidence="2" id="KW-0378">Hydrolase</keyword>
<dbReference type="PANTHER" id="PTHR10161">
    <property type="entry name" value="TARTRATE-RESISTANT ACID PHOSPHATASE TYPE 5"/>
    <property type="match status" value="1"/>
</dbReference>
<evidence type="ECO:0000313" key="5">
    <source>
        <dbReference type="Proteomes" id="UP001497480"/>
    </source>
</evidence>
<sequence length="128" mass="14126">MDLLVFIATISLCLVASSSSLQRFDKSPKKDGSLSFLVIGDWGRKGTYNQTKVADQDVDLALNQSRANWKIVVGHHTIKSAGEHGVTNELEKQLLPILEDYIIHMFGSDQNVAQSNLADQTKLLKQTA</sequence>
<evidence type="ECO:0000256" key="3">
    <source>
        <dbReference type="SAM" id="SignalP"/>
    </source>
</evidence>
<accession>A0AAV1Y7V6</accession>
<dbReference type="Proteomes" id="UP001497480">
    <property type="component" value="Unassembled WGS sequence"/>
</dbReference>
<dbReference type="InterPro" id="IPR051558">
    <property type="entry name" value="Metallophosphoesterase_PAP"/>
</dbReference>
<evidence type="ECO:0008006" key="6">
    <source>
        <dbReference type="Google" id="ProtNLM"/>
    </source>
</evidence>
<name>A0AAV1Y7V6_LUPLU</name>
<reference evidence="4 5" key="1">
    <citation type="submission" date="2024-03" db="EMBL/GenBank/DDBJ databases">
        <authorList>
            <person name="Martinez-Hernandez J."/>
        </authorList>
    </citation>
    <scope>NUCLEOTIDE SEQUENCE [LARGE SCALE GENOMIC DNA]</scope>
</reference>
<gene>
    <name evidence="4" type="ORF">LLUT_LOCUS30868</name>
</gene>
<dbReference type="GO" id="GO:0016787">
    <property type="term" value="F:hydrolase activity"/>
    <property type="evidence" value="ECO:0007669"/>
    <property type="project" value="UniProtKB-KW"/>
</dbReference>
<dbReference type="SUPFAM" id="SSF56300">
    <property type="entry name" value="Metallo-dependent phosphatases"/>
    <property type="match status" value="1"/>
</dbReference>
<proteinExistence type="predicted"/>
<keyword evidence="5" id="KW-1185">Reference proteome</keyword>